<evidence type="ECO:0000313" key="3">
    <source>
        <dbReference type="Proteomes" id="UP000683417"/>
    </source>
</evidence>
<keyword evidence="1" id="KW-0472">Membrane</keyword>
<name>A0A9W4CVW9_BLUGR</name>
<evidence type="ECO:0000256" key="1">
    <source>
        <dbReference type="SAM" id="Phobius"/>
    </source>
</evidence>
<sequence>MHSPSFRTVVVPVFIPSKTLVLHCLVSLYKQYAPLVYPFQRLLFQSVPCDSSLIPLPSSTWISFYLALAFFLPIVLLLSDLISPTTI</sequence>
<proteinExistence type="predicted"/>
<dbReference type="AlphaFoldDB" id="A0A9W4CVW9"/>
<organism evidence="2 3">
    <name type="scientific">Blumeria graminis f. sp. triticale</name>
    <dbReference type="NCBI Taxonomy" id="1689686"/>
    <lineage>
        <taxon>Eukaryota</taxon>
        <taxon>Fungi</taxon>
        <taxon>Dikarya</taxon>
        <taxon>Ascomycota</taxon>
        <taxon>Pezizomycotina</taxon>
        <taxon>Leotiomycetes</taxon>
        <taxon>Erysiphales</taxon>
        <taxon>Erysiphaceae</taxon>
        <taxon>Blumeria</taxon>
    </lineage>
</organism>
<accession>A0A9W4CVW9</accession>
<comment type="caution">
    <text evidence="2">The sequence shown here is derived from an EMBL/GenBank/DDBJ whole genome shotgun (WGS) entry which is preliminary data.</text>
</comment>
<keyword evidence="1" id="KW-0812">Transmembrane</keyword>
<gene>
    <name evidence="2" type="ORF">BGTH12_LOCUS1093</name>
</gene>
<reference evidence="2" key="1">
    <citation type="submission" date="2020-10" db="EMBL/GenBank/DDBJ databases">
        <authorList>
            <person name="Muller C M."/>
        </authorList>
    </citation>
    <scope>NUCLEOTIDE SEQUENCE</scope>
    <source>
        <strain evidence="2">THUN-12</strain>
    </source>
</reference>
<keyword evidence="1" id="KW-1133">Transmembrane helix</keyword>
<protein>
    <submittedName>
        <fullName evidence="2">BgTH12-03843</fullName>
    </submittedName>
</protein>
<feature type="transmembrane region" description="Helical" evidence="1">
    <location>
        <begin position="62"/>
        <end position="82"/>
    </location>
</feature>
<dbReference type="EMBL" id="CAJHIT010000002">
    <property type="protein sequence ID" value="CAD6499735.1"/>
    <property type="molecule type" value="Genomic_DNA"/>
</dbReference>
<evidence type="ECO:0000313" key="2">
    <source>
        <dbReference type="EMBL" id="CAD6499735.1"/>
    </source>
</evidence>
<dbReference type="Proteomes" id="UP000683417">
    <property type="component" value="Unassembled WGS sequence"/>
</dbReference>